<evidence type="ECO:0000313" key="3">
    <source>
        <dbReference type="WBParaSite" id="EVEC_0000265401-mRNA-1"/>
    </source>
</evidence>
<reference evidence="1 2" key="2">
    <citation type="submission" date="2018-10" db="EMBL/GenBank/DDBJ databases">
        <authorList>
            <consortium name="Pathogen Informatics"/>
        </authorList>
    </citation>
    <scope>NUCLEOTIDE SEQUENCE [LARGE SCALE GENOMIC DNA]</scope>
</reference>
<gene>
    <name evidence="1" type="ORF">EVEC_LOCUS2362</name>
</gene>
<dbReference type="WBParaSite" id="EVEC_0000265401-mRNA-1">
    <property type="protein sequence ID" value="EVEC_0000265401-mRNA-1"/>
    <property type="gene ID" value="EVEC_0000265401"/>
</dbReference>
<dbReference type="EMBL" id="UXUI01007366">
    <property type="protein sequence ID" value="VDD87219.1"/>
    <property type="molecule type" value="Genomic_DNA"/>
</dbReference>
<dbReference type="Proteomes" id="UP000274131">
    <property type="component" value="Unassembled WGS sequence"/>
</dbReference>
<sequence length="72" mass="8178">MKANVIATKFIETYEQPRTTKPAFIHVIASHDHYTVQINTEGLLGAQDTSNRDVFFTSRPPEEREFVEALVA</sequence>
<organism evidence="3">
    <name type="scientific">Enterobius vermicularis</name>
    <name type="common">Human pinworm</name>
    <dbReference type="NCBI Taxonomy" id="51028"/>
    <lineage>
        <taxon>Eukaryota</taxon>
        <taxon>Metazoa</taxon>
        <taxon>Ecdysozoa</taxon>
        <taxon>Nematoda</taxon>
        <taxon>Chromadorea</taxon>
        <taxon>Rhabditida</taxon>
        <taxon>Spirurina</taxon>
        <taxon>Oxyuridomorpha</taxon>
        <taxon>Oxyuroidea</taxon>
        <taxon>Oxyuridae</taxon>
        <taxon>Enterobius</taxon>
    </lineage>
</organism>
<proteinExistence type="predicted"/>
<reference evidence="3" key="1">
    <citation type="submission" date="2017-02" db="UniProtKB">
        <authorList>
            <consortium name="WormBaseParasite"/>
        </authorList>
    </citation>
    <scope>IDENTIFICATION</scope>
</reference>
<dbReference type="AlphaFoldDB" id="A0A0N4UYJ7"/>
<protein>
    <submittedName>
        <fullName evidence="3">4-oxalocrotonate tautomerase</fullName>
    </submittedName>
</protein>
<keyword evidence="2" id="KW-1185">Reference proteome</keyword>
<accession>A0A0N4UYJ7</accession>
<name>A0A0N4UYJ7_ENTVE</name>
<evidence type="ECO:0000313" key="2">
    <source>
        <dbReference type="Proteomes" id="UP000274131"/>
    </source>
</evidence>
<evidence type="ECO:0000313" key="1">
    <source>
        <dbReference type="EMBL" id="VDD87219.1"/>
    </source>
</evidence>